<name>A0A6J1QB71_9HYME</name>
<feature type="non-terminal residue" evidence="3">
    <location>
        <position position="201"/>
    </location>
</feature>
<evidence type="ECO:0000313" key="3">
    <source>
        <dbReference type="RefSeq" id="XP_024879519.1"/>
    </source>
</evidence>
<evidence type="ECO:0000313" key="2">
    <source>
        <dbReference type="Proteomes" id="UP000504618"/>
    </source>
</evidence>
<organism evidence="2 3">
    <name type="scientific">Temnothorax curvispinosus</name>
    <dbReference type="NCBI Taxonomy" id="300111"/>
    <lineage>
        <taxon>Eukaryota</taxon>
        <taxon>Metazoa</taxon>
        <taxon>Ecdysozoa</taxon>
        <taxon>Arthropoda</taxon>
        <taxon>Hexapoda</taxon>
        <taxon>Insecta</taxon>
        <taxon>Pterygota</taxon>
        <taxon>Neoptera</taxon>
        <taxon>Endopterygota</taxon>
        <taxon>Hymenoptera</taxon>
        <taxon>Apocrita</taxon>
        <taxon>Aculeata</taxon>
        <taxon>Formicoidea</taxon>
        <taxon>Formicidae</taxon>
        <taxon>Myrmicinae</taxon>
        <taxon>Temnothorax</taxon>
    </lineage>
</organism>
<gene>
    <name evidence="3" type="primary">LOC112459571</name>
</gene>
<proteinExistence type="predicted"/>
<accession>A0A6J1QB71</accession>
<dbReference type="Proteomes" id="UP000504618">
    <property type="component" value="Unplaced"/>
</dbReference>
<dbReference type="RefSeq" id="XP_024879519.1">
    <property type="nucleotide sequence ID" value="XM_025023751.1"/>
</dbReference>
<keyword evidence="2" id="KW-1185">Reference proteome</keyword>
<sequence>MATDRSESTIKSDILADIEKLLAEPMKYDPVCPGFGTTWTKLFAPSSAATATAITESVRPAVAPPTPKNVPTVGCTVQRSDIQQRRKLEWLTTPPPPLNRTKPRHARNALPKITNIEKTNIDLSTVLGRPTTVPPAPTPTNNPLAATSPPPPPITGSALPEPATAKIPAPPSPQPAPADVRPVPRIIMESSYLITEFGMNK</sequence>
<protein>
    <submittedName>
        <fullName evidence="3">Lysine-rich arabinogalactan protein 19-like</fullName>
    </submittedName>
</protein>
<feature type="region of interest" description="Disordered" evidence="1">
    <location>
        <begin position="126"/>
        <end position="182"/>
    </location>
</feature>
<dbReference type="GeneID" id="112459571"/>
<dbReference type="AlphaFoldDB" id="A0A6J1QB71"/>
<evidence type="ECO:0000256" key="1">
    <source>
        <dbReference type="SAM" id="MobiDB-lite"/>
    </source>
</evidence>
<reference evidence="3" key="1">
    <citation type="submission" date="2025-08" db="UniProtKB">
        <authorList>
            <consortium name="RefSeq"/>
        </authorList>
    </citation>
    <scope>IDENTIFICATION</scope>
    <source>
        <tissue evidence="3">Whole body</tissue>
    </source>
</reference>